<dbReference type="OrthoDB" id="1630256at2"/>
<evidence type="ECO:0000313" key="1">
    <source>
        <dbReference type="EMBL" id="KLV10197.1"/>
    </source>
</evidence>
<name>A0A0J1K784_9GAMM</name>
<dbReference type="AlphaFoldDB" id="A0A0J1K784"/>
<organism evidence="1 2">
    <name type="scientific">Photobacterium ganghwense</name>
    <dbReference type="NCBI Taxonomy" id="320778"/>
    <lineage>
        <taxon>Bacteria</taxon>
        <taxon>Pseudomonadati</taxon>
        <taxon>Pseudomonadota</taxon>
        <taxon>Gammaproteobacteria</taxon>
        <taxon>Vibrionales</taxon>
        <taxon>Vibrionaceae</taxon>
        <taxon>Photobacterium</taxon>
    </lineage>
</organism>
<dbReference type="NCBIfam" id="NF045672">
    <property type="entry name" value="MCP_gp7_epsi_15"/>
    <property type="match status" value="1"/>
</dbReference>
<dbReference type="SUPFAM" id="SSF56563">
    <property type="entry name" value="Major capsid protein gp5"/>
    <property type="match status" value="1"/>
</dbReference>
<keyword evidence="2" id="KW-1185">Reference proteome</keyword>
<reference evidence="1 2" key="1">
    <citation type="submission" date="2015-05" db="EMBL/GenBank/DDBJ databases">
        <title>Photobacterium galathea sp. nov.</title>
        <authorList>
            <person name="Machado H."/>
            <person name="Gram L."/>
        </authorList>
    </citation>
    <scope>NUCLEOTIDE SEQUENCE [LARGE SCALE GENOMIC DNA]</scope>
    <source>
        <strain evidence="1 2">DSM 22954</strain>
    </source>
</reference>
<proteinExistence type="predicted"/>
<dbReference type="RefSeq" id="WP_047884360.1">
    <property type="nucleotide sequence ID" value="NZ_LDOU01000006.1"/>
</dbReference>
<sequence>MPLLIDEAKKLSNNELEQGIIETIIDREELFAVLPFMKVNSKAYLYNREKELSEASFLDPNDAVPEGAAKFSEHVAKLRIIAGDVDVDKFIQTTMSDTSDQLATQVRLKVKGLARSFKRALVLGDETSNSKSFDGLGRLTASDQIIDAAGAAMNWSMLDEVVDAVNALGCDAIMMRSEHKRAYLQLLRTVGGLQPSEVMLPQFGKVMLTHNGVPIIVNDFLPVTDGEGTKKAPIYALHLSEENGVTGLYGGDNAGIVVESIGTVQNKDAVRTRVKWYCGLANKHDYAIARIDNVKF</sequence>
<dbReference type="InterPro" id="IPR048813">
    <property type="entry name" value="GP7-like"/>
</dbReference>
<comment type="caution">
    <text evidence="1">The sequence shown here is derived from an EMBL/GenBank/DDBJ whole genome shotgun (WGS) entry which is preliminary data.</text>
</comment>
<dbReference type="Proteomes" id="UP000035909">
    <property type="component" value="Unassembled WGS sequence"/>
</dbReference>
<gene>
    <name evidence="1" type="ORF">ABT57_06370</name>
</gene>
<evidence type="ECO:0000313" key="2">
    <source>
        <dbReference type="Proteomes" id="UP000035909"/>
    </source>
</evidence>
<dbReference type="PATRIC" id="fig|320778.3.peg.1371"/>
<protein>
    <submittedName>
        <fullName evidence="1">Phage capsid protein</fullName>
    </submittedName>
</protein>
<dbReference type="STRING" id="320778.ABT57_06370"/>
<dbReference type="EMBL" id="LDOU01000006">
    <property type="protein sequence ID" value="KLV10197.1"/>
    <property type="molecule type" value="Genomic_DNA"/>
</dbReference>
<accession>A0A0J1K784</accession>